<dbReference type="Proteomes" id="UP001527866">
    <property type="component" value="Unassembled WGS sequence"/>
</dbReference>
<dbReference type="EMBL" id="JAQFWQ010000016">
    <property type="protein sequence ID" value="MDA2810570.1"/>
    <property type="molecule type" value="Genomic_DNA"/>
</dbReference>
<keyword evidence="1" id="KW-0812">Transmembrane</keyword>
<feature type="transmembrane region" description="Helical" evidence="1">
    <location>
        <begin position="26"/>
        <end position="45"/>
    </location>
</feature>
<keyword evidence="1" id="KW-0472">Membrane</keyword>
<keyword evidence="1" id="KW-1133">Transmembrane helix</keyword>
<evidence type="ECO:0000313" key="2">
    <source>
        <dbReference type="EMBL" id="MDA2810570.1"/>
    </source>
</evidence>
<feature type="transmembrane region" description="Helical" evidence="1">
    <location>
        <begin position="191"/>
        <end position="212"/>
    </location>
</feature>
<feature type="transmembrane region" description="Helical" evidence="1">
    <location>
        <begin position="79"/>
        <end position="97"/>
    </location>
</feature>
<proteinExistence type="predicted"/>
<evidence type="ECO:0000256" key="1">
    <source>
        <dbReference type="SAM" id="Phobius"/>
    </source>
</evidence>
<dbReference type="RefSeq" id="WP_270684769.1">
    <property type="nucleotide sequence ID" value="NZ_JAQFWQ010000016.1"/>
</dbReference>
<reference evidence="2 3" key="1">
    <citation type="submission" date="2023-01" db="EMBL/GenBank/DDBJ databases">
        <title>Draft genome sequence of Nocardiopsis sp. RSe5-2 isolated from halophytes.</title>
        <authorList>
            <person name="Duangmal K."/>
            <person name="Chantavorakit T."/>
        </authorList>
    </citation>
    <scope>NUCLEOTIDE SEQUENCE [LARGE SCALE GENOMIC DNA]</scope>
    <source>
        <strain evidence="2 3">RSe5-2</strain>
    </source>
</reference>
<accession>A0ABT4U0W0</accession>
<keyword evidence="3" id="KW-1185">Reference proteome</keyword>
<name>A0ABT4U0W0_9ACTN</name>
<evidence type="ECO:0000313" key="3">
    <source>
        <dbReference type="Proteomes" id="UP001527866"/>
    </source>
</evidence>
<feature type="transmembrane region" description="Helical" evidence="1">
    <location>
        <begin position="51"/>
        <end position="72"/>
    </location>
</feature>
<protein>
    <recommendedName>
        <fullName evidence="4">DUF3592 domain-containing protein</fullName>
    </recommendedName>
</protein>
<gene>
    <name evidence="2" type="ORF">O4J56_07975</name>
</gene>
<sequence>MTNHWERGPDRPPEPEEFSLPVATRLVWGMAGLMFLAGVLDYTLLSYTAGFILLCLAWVAAVCCAVIWAYAVSMRFTRMAAGFVAVLVLVGASLFLARTVVYHAWADEVRCTVVATSSWKETYKAPGRKWNGRIRGGASRAVHEVEWVCGGEHVKVTKPGNSPLEKGESYDMAYDPERRVPFERAGKVLALWKPGLTGVAALGVLMYLGGYLRRPAWTRMDKA</sequence>
<evidence type="ECO:0008006" key="4">
    <source>
        <dbReference type="Google" id="ProtNLM"/>
    </source>
</evidence>
<organism evidence="2 3">
    <name type="scientific">Nocardiopsis endophytica</name>
    <dbReference type="NCBI Taxonomy" id="3018445"/>
    <lineage>
        <taxon>Bacteria</taxon>
        <taxon>Bacillati</taxon>
        <taxon>Actinomycetota</taxon>
        <taxon>Actinomycetes</taxon>
        <taxon>Streptosporangiales</taxon>
        <taxon>Nocardiopsidaceae</taxon>
        <taxon>Nocardiopsis</taxon>
    </lineage>
</organism>
<comment type="caution">
    <text evidence="2">The sequence shown here is derived from an EMBL/GenBank/DDBJ whole genome shotgun (WGS) entry which is preliminary data.</text>
</comment>